<accession>A0A6N2BXZ3</accession>
<reference evidence="1" key="1">
    <citation type="submission" date="2019-05" db="EMBL/GenBank/DDBJ databases">
        <title>The de novo reference genome and transcriptome assemblies of the wild tomato species Solanum chilense.</title>
        <authorList>
            <person name="Stam R."/>
            <person name="Nosenko T."/>
            <person name="Hoerger A.C."/>
            <person name="Stephan W."/>
            <person name="Seidel M.A."/>
            <person name="Kuhn J.M.M."/>
            <person name="Haberer G."/>
            <person name="Tellier A."/>
        </authorList>
    </citation>
    <scope>NUCLEOTIDE SEQUENCE</scope>
    <source>
        <tissue evidence="1">Mature leaves</tissue>
    </source>
</reference>
<organism evidence="1">
    <name type="scientific">Solanum chilense</name>
    <name type="common">Tomato</name>
    <name type="synonym">Lycopersicon chilense</name>
    <dbReference type="NCBI Taxonomy" id="4083"/>
    <lineage>
        <taxon>Eukaryota</taxon>
        <taxon>Viridiplantae</taxon>
        <taxon>Streptophyta</taxon>
        <taxon>Embryophyta</taxon>
        <taxon>Tracheophyta</taxon>
        <taxon>Spermatophyta</taxon>
        <taxon>Magnoliopsida</taxon>
        <taxon>eudicotyledons</taxon>
        <taxon>Gunneridae</taxon>
        <taxon>Pentapetalae</taxon>
        <taxon>asterids</taxon>
        <taxon>lamiids</taxon>
        <taxon>Solanales</taxon>
        <taxon>Solanaceae</taxon>
        <taxon>Solanoideae</taxon>
        <taxon>Solaneae</taxon>
        <taxon>Solanum</taxon>
        <taxon>Solanum subgen. Lycopersicon</taxon>
    </lineage>
</organism>
<gene>
    <name evidence="1" type="ORF">EJD97_006584</name>
</gene>
<proteinExistence type="predicted"/>
<dbReference type="AlphaFoldDB" id="A0A6N2BXZ3"/>
<dbReference type="EMBL" id="RXGB01001945">
    <property type="protein sequence ID" value="TMW96893.1"/>
    <property type="molecule type" value="Genomic_DNA"/>
</dbReference>
<protein>
    <submittedName>
        <fullName evidence="1">Uncharacterized protein</fullName>
    </submittedName>
</protein>
<evidence type="ECO:0000313" key="1">
    <source>
        <dbReference type="EMBL" id="TMW96893.1"/>
    </source>
</evidence>
<comment type="caution">
    <text evidence="1">The sequence shown here is derived from an EMBL/GenBank/DDBJ whole genome shotgun (WGS) entry which is preliminary data.</text>
</comment>
<name>A0A6N2BXZ3_SOLCI</name>
<sequence>MAVRANWMYRKGLEGCPYKFLAFFTSESGSPKKWFAIAHKNHPNREFARFWASSTLKMGLTGREGQADA</sequence>